<reference evidence="3" key="1">
    <citation type="journal article" date="2013" name="Diversity">
        <title>Genome Sequence of Dickeya solani, a New soft Rot Pathogen of Potato, Suggests its Emergence May Be Related to a Novel Combination of Non-Ribosomal Peptide/Polyketide Synthetase Clusters.</title>
        <authorList>
            <person name="Garlant L."/>
            <person name="Koskinen P."/>
            <person name="Rouhiainen L."/>
            <person name="Laine P."/>
            <person name="Paulin L."/>
            <person name="Auvinen P."/>
            <person name="Holm L."/>
            <person name="Pirhonen M."/>
        </authorList>
    </citation>
    <scope>NUCLEOTIDE SEQUENCE [LARGE SCALE GENOMIC DNA]</scope>
    <source>
        <strain evidence="3">D s0432-1</strain>
    </source>
</reference>
<keyword evidence="1" id="KW-0812">Transmembrane</keyword>
<dbReference type="RefSeq" id="WP_013316610.1">
    <property type="nucleotide sequence ID" value="NZ_AMWE01000001.1"/>
</dbReference>
<protein>
    <submittedName>
        <fullName evidence="2">Uncharacterized protein</fullName>
    </submittedName>
</protein>
<sequence length="129" mass="15265">MNKRNFIAKTGLSRKELLVLKKNYMATKENPYRKSKNIKSAESLREYIFSTAYSCWDGIVITIALCLFFAIGDYLEDKVLMKSLKIFSFLFIVMMICFVKSKTVFFKISMKMTLKLMFLRVMLLLYRME</sequence>
<feature type="transmembrane region" description="Helical" evidence="1">
    <location>
        <begin position="83"/>
        <end position="100"/>
    </location>
</feature>
<proteinExistence type="predicted"/>
<comment type="caution">
    <text evidence="2">The sequence shown here is derived from an EMBL/GenBank/DDBJ whole genome shotgun (WGS) entry which is preliminary data.</text>
</comment>
<evidence type="ECO:0000256" key="1">
    <source>
        <dbReference type="SAM" id="Phobius"/>
    </source>
</evidence>
<name>A0AAV3KGY0_9GAMM</name>
<dbReference type="GeneID" id="43519551"/>
<organism evidence="2 3">
    <name type="scientific">Dickeya solani D s0432-1</name>
    <dbReference type="NCBI Taxonomy" id="1231725"/>
    <lineage>
        <taxon>Bacteria</taxon>
        <taxon>Pseudomonadati</taxon>
        <taxon>Pseudomonadota</taxon>
        <taxon>Gammaproteobacteria</taxon>
        <taxon>Enterobacterales</taxon>
        <taxon>Pectobacteriaceae</taxon>
        <taxon>Dickeya</taxon>
    </lineage>
</organism>
<gene>
    <name evidence="2" type="ORF">A544_0828</name>
</gene>
<feature type="transmembrane region" description="Helical" evidence="1">
    <location>
        <begin position="47"/>
        <end position="71"/>
    </location>
</feature>
<evidence type="ECO:0000313" key="2">
    <source>
        <dbReference type="EMBL" id="ERO59848.1"/>
    </source>
</evidence>
<keyword evidence="1" id="KW-0472">Membrane</keyword>
<dbReference type="Proteomes" id="UP000017142">
    <property type="component" value="Unassembled WGS sequence"/>
</dbReference>
<accession>A0AAV3KGY0</accession>
<dbReference type="AlphaFoldDB" id="A0AAV3KGY0"/>
<keyword evidence="1" id="KW-1133">Transmembrane helix</keyword>
<dbReference type="EMBL" id="AMWE01000001">
    <property type="protein sequence ID" value="ERO59848.1"/>
    <property type="molecule type" value="Genomic_DNA"/>
</dbReference>
<evidence type="ECO:0000313" key="3">
    <source>
        <dbReference type="Proteomes" id="UP000017142"/>
    </source>
</evidence>